<dbReference type="STRING" id="435.A0U92_00240"/>
<keyword evidence="2 8" id="KW-0812">Transmembrane</keyword>
<keyword evidence="13" id="KW-1185">Reference proteome</keyword>
<evidence type="ECO:0000256" key="3">
    <source>
        <dbReference type="ARBA" id="ARBA00022741"/>
    </source>
</evidence>
<dbReference type="PROSITE" id="PS00211">
    <property type="entry name" value="ABC_TRANSPORTER_1"/>
    <property type="match status" value="1"/>
</dbReference>
<feature type="compositionally biased region" description="Low complexity" evidence="7">
    <location>
        <begin position="705"/>
        <end position="736"/>
    </location>
</feature>
<gene>
    <name evidence="12" type="ORF">A0U92_00240</name>
</gene>
<dbReference type="SUPFAM" id="SSF90123">
    <property type="entry name" value="ABC transporter transmembrane region"/>
    <property type="match status" value="1"/>
</dbReference>
<dbReference type="PROSITE" id="PS50990">
    <property type="entry name" value="PEPTIDASE_C39"/>
    <property type="match status" value="1"/>
</dbReference>
<proteinExistence type="predicted"/>
<dbReference type="Pfam" id="PF00005">
    <property type="entry name" value="ABC_tran"/>
    <property type="match status" value="1"/>
</dbReference>
<name>A0A1U9KCA4_ACEAC</name>
<comment type="subcellular location">
    <subcellularLocation>
        <location evidence="1">Cell membrane</location>
        <topology evidence="1">Multi-pass membrane protein</topology>
    </subcellularLocation>
</comment>
<dbReference type="CDD" id="cd18567">
    <property type="entry name" value="ABC_6TM_CvaB_RaxB_like"/>
    <property type="match status" value="1"/>
</dbReference>
<dbReference type="PROSITE" id="PS50893">
    <property type="entry name" value="ABC_TRANSPORTER_2"/>
    <property type="match status" value="1"/>
</dbReference>
<keyword evidence="4" id="KW-0067">ATP-binding</keyword>
<dbReference type="InterPro" id="IPR039421">
    <property type="entry name" value="Type_1_exporter"/>
</dbReference>
<evidence type="ECO:0000256" key="1">
    <source>
        <dbReference type="ARBA" id="ARBA00004651"/>
    </source>
</evidence>
<dbReference type="PROSITE" id="PS50929">
    <property type="entry name" value="ABC_TM1F"/>
    <property type="match status" value="1"/>
</dbReference>
<dbReference type="InterPro" id="IPR036640">
    <property type="entry name" value="ABC1_TM_sf"/>
</dbReference>
<dbReference type="InterPro" id="IPR011527">
    <property type="entry name" value="ABC1_TM_dom"/>
</dbReference>
<dbReference type="CDD" id="cd03228">
    <property type="entry name" value="ABCC_MRP_Like"/>
    <property type="match status" value="1"/>
</dbReference>
<accession>A0A1U9KCA4</accession>
<evidence type="ECO:0000313" key="12">
    <source>
        <dbReference type="EMBL" id="AQS83443.1"/>
    </source>
</evidence>
<dbReference type="Gene3D" id="3.90.70.10">
    <property type="entry name" value="Cysteine proteinases"/>
    <property type="match status" value="1"/>
</dbReference>
<sequence length="750" mass="82445">MSEAFNSLQFGFGKKTPVMLQVEAAECGIACLAMIMAHYGHQIDLATLRRRYSVSIQGVTLRSLVQIADHMGFSTRAVRLDLDDLVNLKKPCILHWGMNHFVVLTEVKGGKITINDPAVGHRTITMDEVSREFTGVALEATPNESFEKKDERETIRLGDLFRHVAGLRGALMGLFFLSLGLEVIALISPMVSQVMIDEVIVTADHDLLKTIAFGLALLLLLQMFIGSIRTWAVTLFSTRVGLEWNTSLFDHLTRLPLDYFSKRHVGDVLSRFGSLGTIQQTMTTDMVQTVMDGIMGVGMGIMLFVYGGWLGLVACIALLLDIALRLVTYSTYREASEEQIVINARQQSHFIETLRGMASVKLLGLRERRRATWLNIVIDSINIKLRLQRFDLIYGRLGDFIFGADRLIMMVLGAYQVMDGSMSVGMLVAFLSYKDQFASRVGSLVNTGFKLRMLNIQTDRLADIVMTEPEPISETIPGTHHEGSAALSCRGVSVRYAAQEPWIFRGIDLDIPSGSSVAIVGPSGCGKTTLLKTMMGLHPLDEGNIYIDDMDTAVLSMETYRERIAGVLQDDGLFSGSIADNICGFADDPDQHLIADCAAKAAILDDIKRMPMGLETLVGDMGGALSGGQKQRVILARALYKRPQILFLDEATSHLDEHTESIVANSLREMNVTRVMVAHRPATIAHADYIYSFEAGGVLTLRKAPPQQSVHQPVPQTQQPQLTPQTSAPATPPSYGGSFGYGGGWPTKPQ</sequence>
<dbReference type="InterPro" id="IPR017871">
    <property type="entry name" value="ABC_transporter-like_CS"/>
</dbReference>
<keyword evidence="5 8" id="KW-1133">Transmembrane helix</keyword>
<feature type="transmembrane region" description="Helical" evidence="8">
    <location>
        <begin position="211"/>
        <end position="232"/>
    </location>
</feature>
<organism evidence="12 13">
    <name type="scientific">Acetobacter aceti</name>
    <dbReference type="NCBI Taxonomy" id="435"/>
    <lineage>
        <taxon>Bacteria</taxon>
        <taxon>Pseudomonadati</taxon>
        <taxon>Pseudomonadota</taxon>
        <taxon>Alphaproteobacteria</taxon>
        <taxon>Acetobacterales</taxon>
        <taxon>Acetobacteraceae</taxon>
        <taxon>Acetobacter</taxon>
        <taxon>Acetobacter subgen. Acetobacter</taxon>
    </lineage>
</organism>
<evidence type="ECO:0000259" key="10">
    <source>
        <dbReference type="PROSITE" id="PS50929"/>
    </source>
</evidence>
<dbReference type="InterPro" id="IPR005074">
    <property type="entry name" value="Peptidase_C39"/>
</dbReference>
<feature type="domain" description="Peptidase C39" evidence="11">
    <location>
        <begin position="21"/>
        <end position="140"/>
    </location>
</feature>
<dbReference type="Pfam" id="PF00664">
    <property type="entry name" value="ABC_membrane"/>
    <property type="match status" value="1"/>
</dbReference>
<dbReference type="PANTHER" id="PTHR24221">
    <property type="entry name" value="ATP-BINDING CASSETTE SUB-FAMILY B"/>
    <property type="match status" value="1"/>
</dbReference>
<dbReference type="OrthoDB" id="5288404at2"/>
<dbReference type="GO" id="GO:0008234">
    <property type="term" value="F:cysteine-type peptidase activity"/>
    <property type="evidence" value="ECO:0007669"/>
    <property type="project" value="InterPro"/>
</dbReference>
<feature type="transmembrane region" description="Helical" evidence="8">
    <location>
        <begin position="170"/>
        <end position="191"/>
    </location>
</feature>
<dbReference type="KEGG" id="aace:A0U92_00240"/>
<dbReference type="SMART" id="SM00382">
    <property type="entry name" value="AAA"/>
    <property type="match status" value="1"/>
</dbReference>
<feature type="compositionally biased region" description="Gly residues" evidence="7">
    <location>
        <begin position="737"/>
        <end position="750"/>
    </location>
</feature>
<dbReference type="Pfam" id="PF03412">
    <property type="entry name" value="Peptidase_C39"/>
    <property type="match status" value="1"/>
</dbReference>
<dbReference type="InterPro" id="IPR027417">
    <property type="entry name" value="P-loop_NTPase"/>
</dbReference>
<evidence type="ECO:0000256" key="4">
    <source>
        <dbReference type="ARBA" id="ARBA00022840"/>
    </source>
</evidence>
<dbReference type="GO" id="GO:0005524">
    <property type="term" value="F:ATP binding"/>
    <property type="evidence" value="ECO:0007669"/>
    <property type="project" value="UniProtKB-KW"/>
</dbReference>
<dbReference type="Gene3D" id="3.40.50.300">
    <property type="entry name" value="P-loop containing nucleotide triphosphate hydrolases"/>
    <property type="match status" value="1"/>
</dbReference>
<dbReference type="Gene3D" id="1.20.1560.10">
    <property type="entry name" value="ABC transporter type 1, transmembrane domain"/>
    <property type="match status" value="1"/>
</dbReference>
<dbReference type="AlphaFoldDB" id="A0A1U9KCA4"/>
<dbReference type="RefSeq" id="WP_077811477.1">
    <property type="nucleotide sequence ID" value="NZ_CP014692.1"/>
</dbReference>
<evidence type="ECO:0000256" key="8">
    <source>
        <dbReference type="SAM" id="Phobius"/>
    </source>
</evidence>
<evidence type="ECO:0000256" key="2">
    <source>
        <dbReference type="ARBA" id="ARBA00022692"/>
    </source>
</evidence>
<evidence type="ECO:0000259" key="11">
    <source>
        <dbReference type="PROSITE" id="PS50990"/>
    </source>
</evidence>
<dbReference type="InterPro" id="IPR003439">
    <property type="entry name" value="ABC_transporter-like_ATP-bd"/>
</dbReference>
<feature type="domain" description="ABC transmembrane type-1" evidence="10">
    <location>
        <begin position="173"/>
        <end position="446"/>
    </location>
</feature>
<dbReference type="GO" id="GO:0005886">
    <property type="term" value="C:plasma membrane"/>
    <property type="evidence" value="ECO:0007669"/>
    <property type="project" value="UniProtKB-SubCell"/>
</dbReference>
<dbReference type="GO" id="GO:0034040">
    <property type="term" value="F:ATPase-coupled lipid transmembrane transporter activity"/>
    <property type="evidence" value="ECO:0007669"/>
    <property type="project" value="TreeGrafter"/>
</dbReference>
<feature type="domain" description="ABC transporter" evidence="9">
    <location>
        <begin position="489"/>
        <end position="720"/>
    </location>
</feature>
<dbReference type="CDD" id="cd02419">
    <property type="entry name" value="Peptidase_C39C"/>
    <property type="match status" value="1"/>
</dbReference>
<feature type="transmembrane region" description="Helical" evidence="8">
    <location>
        <begin position="301"/>
        <end position="324"/>
    </location>
</feature>
<keyword evidence="3" id="KW-0547">Nucleotide-binding</keyword>
<dbReference type="EMBL" id="CP014692">
    <property type="protein sequence ID" value="AQS83443.1"/>
    <property type="molecule type" value="Genomic_DNA"/>
</dbReference>
<evidence type="ECO:0000256" key="6">
    <source>
        <dbReference type="ARBA" id="ARBA00023136"/>
    </source>
</evidence>
<dbReference type="GO" id="GO:0016887">
    <property type="term" value="F:ATP hydrolysis activity"/>
    <property type="evidence" value="ECO:0007669"/>
    <property type="project" value="InterPro"/>
</dbReference>
<protein>
    <submittedName>
        <fullName evidence="12">ABC transporter</fullName>
    </submittedName>
</protein>
<evidence type="ECO:0000256" key="5">
    <source>
        <dbReference type="ARBA" id="ARBA00022989"/>
    </source>
</evidence>
<dbReference type="InterPro" id="IPR003593">
    <property type="entry name" value="AAA+_ATPase"/>
</dbReference>
<dbReference type="eggNOG" id="COG2274">
    <property type="taxonomic scope" value="Bacteria"/>
</dbReference>
<dbReference type="InterPro" id="IPR033838">
    <property type="entry name" value="CvaB_peptidase"/>
</dbReference>
<dbReference type="GO" id="GO:0140359">
    <property type="term" value="F:ABC-type transporter activity"/>
    <property type="evidence" value="ECO:0007669"/>
    <property type="project" value="InterPro"/>
</dbReference>
<dbReference type="GO" id="GO:0006508">
    <property type="term" value="P:proteolysis"/>
    <property type="evidence" value="ECO:0007669"/>
    <property type="project" value="InterPro"/>
</dbReference>
<reference evidence="12 13" key="1">
    <citation type="submission" date="2016-03" db="EMBL/GenBank/DDBJ databases">
        <title>Acetic acid bacteria sequencing.</title>
        <authorList>
            <person name="Brandt J."/>
            <person name="Jakob F."/>
            <person name="Vogel R.F."/>
        </authorList>
    </citation>
    <scope>NUCLEOTIDE SEQUENCE [LARGE SCALE GENOMIC DNA]</scope>
    <source>
        <strain evidence="12 13">TMW2.1153</strain>
    </source>
</reference>
<dbReference type="Proteomes" id="UP000188937">
    <property type="component" value="Chromosome"/>
</dbReference>
<evidence type="ECO:0000313" key="13">
    <source>
        <dbReference type="Proteomes" id="UP000188937"/>
    </source>
</evidence>
<feature type="region of interest" description="Disordered" evidence="7">
    <location>
        <begin position="705"/>
        <end position="750"/>
    </location>
</feature>
<dbReference type="PANTHER" id="PTHR24221:SF606">
    <property type="entry name" value="COLICIN V SECRETION-PROCESSING ATP-BINDING PROTEIN"/>
    <property type="match status" value="1"/>
</dbReference>
<dbReference type="SUPFAM" id="SSF52540">
    <property type="entry name" value="P-loop containing nucleoside triphosphate hydrolases"/>
    <property type="match status" value="1"/>
</dbReference>
<evidence type="ECO:0000256" key="7">
    <source>
        <dbReference type="SAM" id="MobiDB-lite"/>
    </source>
</evidence>
<keyword evidence="6 8" id="KW-0472">Membrane</keyword>
<feature type="transmembrane region" description="Helical" evidence="8">
    <location>
        <begin position="407"/>
        <end position="431"/>
    </location>
</feature>
<evidence type="ECO:0000259" key="9">
    <source>
        <dbReference type="PROSITE" id="PS50893"/>
    </source>
</evidence>